<accession>A0ABT4H7I4</accession>
<evidence type="ECO:0000313" key="1">
    <source>
        <dbReference type="EMBL" id="MCY9764728.1"/>
    </source>
</evidence>
<organism evidence="1 2">
    <name type="scientific">Paenibacillus alvei</name>
    <name type="common">Bacillus alvei</name>
    <dbReference type="NCBI Taxonomy" id="44250"/>
    <lineage>
        <taxon>Bacteria</taxon>
        <taxon>Bacillati</taxon>
        <taxon>Bacillota</taxon>
        <taxon>Bacilli</taxon>
        <taxon>Bacillales</taxon>
        <taxon>Paenibacillaceae</taxon>
        <taxon>Paenibacillus</taxon>
    </lineage>
</organism>
<dbReference type="GeneID" id="94490059"/>
<reference evidence="1 2" key="1">
    <citation type="submission" date="2022-05" db="EMBL/GenBank/DDBJ databases">
        <title>Genome Sequencing of Bee-Associated Microbes.</title>
        <authorList>
            <person name="Dunlap C."/>
        </authorList>
    </citation>
    <scope>NUCLEOTIDE SEQUENCE [LARGE SCALE GENOMIC DNA]</scope>
    <source>
        <strain evidence="1 2">NRRL B-04010</strain>
    </source>
</reference>
<comment type="caution">
    <text evidence="1">The sequence shown here is derived from an EMBL/GenBank/DDBJ whole genome shotgun (WGS) entry which is preliminary data.</text>
</comment>
<proteinExistence type="predicted"/>
<keyword evidence="2" id="KW-1185">Reference proteome</keyword>
<protein>
    <submittedName>
        <fullName evidence="1">Uncharacterized protein</fullName>
    </submittedName>
</protein>
<sequence length="163" mass="19191">MLKINSKMQKYLDELVNTELQAINCNIDINGIENIIFPAFIEWDGCVLLKQERNVELPNHFSPNQFITDRTAFEADYNHIHLNEMFDEVFQPSQIFKIAIKILDVWTAVLYRKFNTQRSFCLILSYDGEDIVIRFYSVRENESPWLDISSIESYLDGLMIVEI</sequence>
<dbReference type="EMBL" id="JAMDNP010000109">
    <property type="protein sequence ID" value="MCY9764728.1"/>
    <property type="molecule type" value="Genomic_DNA"/>
</dbReference>
<gene>
    <name evidence="1" type="ORF">M5X12_29990</name>
</gene>
<dbReference type="RefSeq" id="WP_238555857.1">
    <property type="nucleotide sequence ID" value="NZ_JAMDNK010000097.1"/>
</dbReference>
<dbReference type="Proteomes" id="UP001527181">
    <property type="component" value="Unassembled WGS sequence"/>
</dbReference>
<evidence type="ECO:0000313" key="2">
    <source>
        <dbReference type="Proteomes" id="UP001527181"/>
    </source>
</evidence>
<name>A0ABT4H7I4_PAEAL</name>